<name>A0A9W4U7B6_9PLEO</name>
<proteinExistence type="predicted"/>
<dbReference type="AlphaFoldDB" id="A0A9W4U7B6"/>
<dbReference type="OrthoDB" id="3796787at2759"/>
<feature type="chain" id="PRO_5040941170" evidence="2">
    <location>
        <begin position="18"/>
        <end position="457"/>
    </location>
</feature>
<accession>A0A9W4U7B6</accession>
<evidence type="ECO:0000313" key="3">
    <source>
        <dbReference type="EMBL" id="CAI6326075.1"/>
    </source>
</evidence>
<dbReference type="Proteomes" id="UP001152607">
    <property type="component" value="Unassembled WGS sequence"/>
</dbReference>
<feature type="signal peptide" evidence="2">
    <location>
        <begin position="1"/>
        <end position="17"/>
    </location>
</feature>
<keyword evidence="2" id="KW-0732">Signal</keyword>
<dbReference type="EMBL" id="CAOQHR010000002">
    <property type="protein sequence ID" value="CAI6326075.1"/>
    <property type="molecule type" value="Genomic_DNA"/>
</dbReference>
<protein>
    <submittedName>
        <fullName evidence="3">Uncharacterized protein</fullName>
    </submittedName>
</protein>
<comment type="caution">
    <text evidence="3">The sequence shown here is derived from an EMBL/GenBank/DDBJ whole genome shotgun (WGS) entry which is preliminary data.</text>
</comment>
<evidence type="ECO:0000313" key="4">
    <source>
        <dbReference type="Proteomes" id="UP001152607"/>
    </source>
</evidence>
<feature type="compositionally biased region" description="Pro residues" evidence="1">
    <location>
        <begin position="441"/>
        <end position="457"/>
    </location>
</feature>
<organism evidence="3 4">
    <name type="scientific">Periconia digitata</name>
    <dbReference type="NCBI Taxonomy" id="1303443"/>
    <lineage>
        <taxon>Eukaryota</taxon>
        <taxon>Fungi</taxon>
        <taxon>Dikarya</taxon>
        <taxon>Ascomycota</taxon>
        <taxon>Pezizomycotina</taxon>
        <taxon>Dothideomycetes</taxon>
        <taxon>Pleosporomycetidae</taxon>
        <taxon>Pleosporales</taxon>
        <taxon>Massarineae</taxon>
        <taxon>Periconiaceae</taxon>
        <taxon>Periconia</taxon>
    </lineage>
</organism>
<dbReference type="Gene3D" id="2.170.15.10">
    <property type="entry name" value="Proaerolysin, chain A, domain 3"/>
    <property type="match status" value="1"/>
</dbReference>
<sequence length="457" mass="49894">MKPACTLLSIYATLVVANPLPLDSSPLTLASRDGDDCSSLPAFVEPGETVGNPNSGRWCTAKWRQGIFPNEIEAWASKGCLNWIRIKFTDGTEQVQGQKPPSDGSKRYGTVKWDPWIHTFSRFSLWAGGWNKGVGRIVLEVNGQNMDAGKYWDYPPVEHNVARGAENQGMLLGFEGTSGDCIDSLHPIFSKYRPDKVVLKNATFEPTFEQLNERPFDQRMLTPASAGAYFRNDLKDTDFTGKVKLDIATEHQVKTTSQEQSGWEHGWEAGITYGYEVDVKAGVPVANVDTKKSLEVSGKYIGKHIQMDFKGREDMELTRITSSYESAVIVKPGRIARCSVTILQSHVNLRYSATLEHIWKSGESFSYPSTGSFENAASGEGVVSCEDVERVDADNSLFSVREDGIFCPADGKKVGENDPTQAINGSACGAAPTPPSNNGSPSPPPSNNGSPPPPSMR</sequence>
<keyword evidence="4" id="KW-1185">Reference proteome</keyword>
<evidence type="ECO:0000256" key="1">
    <source>
        <dbReference type="SAM" id="MobiDB-lite"/>
    </source>
</evidence>
<feature type="region of interest" description="Disordered" evidence="1">
    <location>
        <begin position="410"/>
        <end position="457"/>
    </location>
</feature>
<reference evidence="3" key="1">
    <citation type="submission" date="2023-01" db="EMBL/GenBank/DDBJ databases">
        <authorList>
            <person name="Van Ghelder C."/>
            <person name="Rancurel C."/>
        </authorList>
    </citation>
    <scope>NUCLEOTIDE SEQUENCE</scope>
    <source>
        <strain evidence="3">CNCM I-4278</strain>
    </source>
</reference>
<gene>
    <name evidence="3" type="ORF">PDIGIT_LOCUS3811</name>
</gene>
<evidence type="ECO:0000256" key="2">
    <source>
        <dbReference type="SAM" id="SignalP"/>
    </source>
</evidence>